<dbReference type="InterPro" id="IPR009734">
    <property type="entry name" value="Myoviridae_GpU"/>
</dbReference>
<name>A0AAX2RZY4_HISSO</name>
<gene>
    <name evidence="1" type="ORF">E2R48_09755</name>
</gene>
<dbReference type="EMBL" id="SNRV01000038">
    <property type="protein sequence ID" value="TEW27317.1"/>
    <property type="molecule type" value="Genomic_DNA"/>
</dbReference>
<accession>A0AAX2RZY4</accession>
<dbReference type="Pfam" id="PF06995">
    <property type="entry name" value="Phage_P2_GpU"/>
    <property type="match status" value="1"/>
</dbReference>
<evidence type="ECO:0000313" key="2">
    <source>
        <dbReference type="Proteomes" id="UP000297565"/>
    </source>
</evidence>
<dbReference type="AlphaFoldDB" id="A0AAX2RZY4"/>
<dbReference type="GeneID" id="31487443"/>
<sequence>MIQSNAMMAYGFFVFMRSTIPYQETQRTITWRHPTNSVIGELPKTQFTGKDSETLTINGVLMPEITGSTLSITALETLAEQGEPLPLIDGSTFLVLGWFVIEEISVGKSYFFADGASRRIDFSMKLKRTNESLLKDIGDTLKSLIEL</sequence>
<comment type="caution">
    <text evidence="1">The sequence shown here is derived from an EMBL/GenBank/DDBJ whole genome shotgun (WGS) entry which is preliminary data.</text>
</comment>
<dbReference type="RefSeq" id="WP_012340319.1">
    <property type="nucleotide sequence ID" value="NZ_CP157211.1"/>
</dbReference>
<dbReference type="PIRSF" id="PIRSF029208">
    <property type="entry name" value="Phage_tail_GPU"/>
    <property type="match status" value="1"/>
</dbReference>
<dbReference type="InterPro" id="IPR016912">
    <property type="entry name" value="Phage_P2_GpU"/>
</dbReference>
<evidence type="ECO:0000313" key="1">
    <source>
        <dbReference type="EMBL" id="TEW27317.1"/>
    </source>
</evidence>
<organism evidence="1 2">
    <name type="scientific">Histophilus somni</name>
    <name type="common">Haemophilus somnus</name>
    <dbReference type="NCBI Taxonomy" id="731"/>
    <lineage>
        <taxon>Bacteria</taxon>
        <taxon>Pseudomonadati</taxon>
        <taxon>Pseudomonadota</taxon>
        <taxon>Gammaproteobacteria</taxon>
        <taxon>Pasteurellales</taxon>
        <taxon>Pasteurellaceae</taxon>
        <taxon>Histophilus</taxon>
    </lineage>
</organism>
<protein>
    <submittedName>
        <fullName evidence="1">Phage tail protein</fullName>
    </submittedName>
</protein>
<proteinExistence type="predicted"/>
<dbReference type="Proteomes" id="UP000297565">
    <property type="component" value="Unassembled WGS sequence"/>
</dbReference>
<reference evidence="1 2" key="1">
    <citation type="submission" date="2019-03" db="EMBL/GenBank/DDBJ databases">
        <title>Horizontal Gene Transfer Machinery in Histophilus somni.</title>
        <authorList>
            <person name="Mostafa Nazari M."/>
            <person name="Liljebjelke K."/>
        </authorList>
    </citation>
    <scope>NUCLEOTIDE SEQUENCE [LARGE SCALE GENOMIC DNA]</scope>
    <source>
        <strain evidence="1 2">UOC-EPH-KLM-04</strain>
    </source>
</reference>